<feature type="transmembrane region" description="Helical" evidence="6">
    <location>
        <begin position="73"/>
        <end position="93"/>
    </location>
</feature>
<dbReference type="SUPFAM" id="SSF55874">
    <property type="entry name" value="ATPase domain of HSP90 chaperone/DNA topoisomerase II/histidine kinase"/>
    <property type="match status" value="1"/>
</dbReference>
<keyword evidence="3" id="KW-0597">Phosphoprotein</keyword>
<proteinExistence type="predicted"/>
<evidence type="ECO:0000256" key="1">
    <source>
        <dbReference type="ARBA" id="ARBA00000085"/>
    </source>
</evidence>
<evidence type="ECO:0000256" key="2">
    <source>
        <dbReference type="ARBA" id="ARBA00012438"/>
    </source>
</evidence>
<dbReference type="AlphaFoldDB" id="A0A120AHG7"/>
<comment type="catalytic activity">
    <reaction evidence="1">
        <text>ATP + protein L-histidine = ADP + protein N-phospho-L-histidine.</text>
        <dbReference type="EC" id="2.7.13.3"/>
    </reaction>
</comment>
<protein>
    <recommendedName>
        <fullName evidence="2">histidine kinase</fullName>
        <ecNumber evidence="2">2.7.13.3</ecNumber>
    </recommendedName>
</protein>
<dbReference type="SMART" id="SM00387">
    <property type="entry name" value="HATPase_c"/>
    <property type="match status" value="1"/>
</dbReference>
<evidence type="ECO:0000313" key="9">
    <source>
        <dbReference type="Proteomes" id="UP000023435"/>
    </source>
</evidence>
<comment type="caution">
    <text evidence="8">The sequence shown here is derived from an EMBL/GenBank/DDBJ whole genome shotgun (WGS) entry which is preliminary data.</text>
</comment>
<dbReference type="Gene3D" id="3.30.565.10">
    <property type="entry name" value="Histidine kinase-like ATPase, C-terminal domain"/>
    <property type="match status" value="1"/>
</dbReference>
<name>A0A120AHG7_9GAMM</name>
<feature type="transmembrane region" description="Helical" evidence="6">
    <location>
        <begin position="47"/>
        <end position="66"/>
    </location>
</feature>
<feature type="coiled-coil region" evidence="4">
    <location>
        <begin position="184"/>
        <end position="211"/>
    </location>
</feature>
<dbReference type="PANTHER" id="PTHR43065:SF42">
    <property type="entry name" value="TWO-COMPONENT SENSOR PPRA"/>
    <property type="match status" value="1"/>
</dbReference>
<dbReference type="InterPro" id="IPR036890">
    <property type="entry name" value="HATPase_C_sf"/>
</dbReference>
<accession>A0A120AHG7</accession>
<organism evidence="8 9">
    <name type="scientific">Lysobacter capsici AZ78</name>
    <dbReference type="NCBI Taxonomy" id="1444315"/>
    <lineage>
        <taxon>Bacteria</taxon>
        <taxon>Pseudomonadati</taxon>
        <taxon>Pseudomonadota</taxon>
        <taxon>Gammaproteobacteria</taxon>
        <taxon>Lysobacterales</taxon>
        <taxon>Lysobacteraceae</taxon>
        <taxon>Lysobacter</taxon>
    </lineage>
</organism>
<reference evidence="8 9" key="1">
    <citation type="journal article" date="2014" name="Genome Announc.">
        <title>Draft Genome Sequence of Lysobacter capsici AZ78, a Bacterium Antagonistic to Plant-Pathogenic Oomycetes.</title>
        <authorList>
            <person name="Puopolo G."/>
            <person name="Sonego P."/>
            <person name="Engelen K."/>
            <person name="Pertot I."/>
        </authorList>
    </citation>
    <scope>NUCLEOTIDE SEQUENCE [LARGE SCALE GENOMIC DNA]</scope>
    <source>
        <strain evidence="8 9">AZ78</strain>
    </source>
</reference>
<dbReference type="InterPro" id="IPR005467">
    <property type="entry name" value="His_kinase_dom"/>
</dbReference>
<dbReference type="EMBL" id="JAJA02000001">
    <property type="protein sequence ID" value="KWS06158.1"/>
    <property type="molecule type" value="Genomic_DNA"/>
</dbReference>
<evidence type="ECO:0000259" key="7">
    <source>
        <dbReference type="PROSITE" id="PS50109"/>
    </source>
</evidence>
<dbReference type="GO" id="GO:0000155">
    <property type="term" value="F:phosphorelay sensor kinase activity"/>
    <property type="evidence" value="ECO:0007669"/>
    <property type="project" value="InterPro"/>
</dbReference>
<keyword evidence="8" id="KW-0808">Transferase</keyword>
<dbReference type="Proteomes" id="UP000023435">
    <property type="component" value="Unassembled WGS sequence"/>
</dbReference>
<keyword evidence="4" id="KW-0175">Coiled coil</keyword>
<keyword evidence="6" id="KW-0472">Membrane</keyword>
<feature type="region of interest" description="Disordered" evidence="5">
    <location>
        <begin position="431"/>
        <end position="475"/>
    </location>
</feature>
<evidence type="ECO:0000256" key="6">
    <source>
        <dbReference type="SAM" id="Phobius"/>
    </source>
</evidence>
<dbReference type="CDD" id="cd00082">
    <property type="entry name" value="HisKA"/>
    <property type="match status" value="1"/>
</dbReference>
<feature type="transmembrane region" description="Helical" evidence="6">
    <location>
        <begin position="20"/>
        <end position="41"/>
    </location>
</feature>
<evidence type="ECO:0000256" key="3">
    <source>
        <dbReference type="ARBA" id="ARBA00022553"/>
    </source>
</evidence>
<feature type="compositionally biased region" description="Basic and acidic residues" evidence="5">
    <location>
        <begin position="431"/>
        <end position="458"/>
    </location>
</feature>
<dbReference type="PANTHER" id="PTHR43065">
    <property type="entry name" value="SENSOR HISTIDINE KINASE"/>
    <property type="match status" value="1"/>
</dbReference>
<dbReference type="Pfam" id="PF02518">
    <property type="entry name" value="HATPase_c"/>
    <property type="match status" value="1"/>
</dbReference>
<sequence length="475" mass="50839">MQRVPTRAARDRRNAVTLQAILAVIAASTLVMAIASCAAMADTSGVADNGLMLIVSAYAWLCFCLLRHGFFRLSTSLTVIGGLILMGMSYHAYGLRAQSGLQITQLLPLLCSGLFLGRAAAWWTALANAAALAIGAHTDLQLATDSMQASDALANLLLAGMNFLVLATILDRLILSSQRAINRSEELNELCLELRHQVEEKERAYERLLQTQKMETIGRLSTGIAHDFNAILSVILGHATSVGRRGGSIDAVLPGIRQAARSGATLTRRLLSFSRTHVREISTFDLAQAIDEVRPLILPMFPRGIEVSLDTSASGLLIRADRDELVLALLNIASNACDAMPRGGRFVLSVQADGDHAFLRLEDSGIGMAPEVLARLFEPFFTTKPKDQGTGIGMATVHRFVTDHGGEIHADSAPGQGTRIRIRLPLAKSGCDDEHASADEAGARITRPRSDAGDREHAPPASVEPAIAGCRVIGS</sequence>
<keyword evidence="8" id="KW-0418">Kinase</keyword>
<dbReference type="PROSITE" id="PS50109">
    <property type="entry name" value="HIS_KIN"/>
    <property type="match status" value="1"/>
</dbReference>
<feature type="transmembrane region" description="Helical" evidence="6">
    <location>
        <begin position="113"/>
        <end position="135"/>
    </location>
</feature>
<dbReference type="InterPro" id="IPR003594">
    <property type="entry name" value="HATPase_dom"/>
</dbReference>
<dbReference type="InterPro" id="IPR004358">
    <property type="entry name" value="Sig_transdc_His_kin-like_C"/>
</dbReference>
<dbReference type="EC" id="2.7.13.3" evidence="2"/>
<evidence type="ECO:0000256" key="4">
    <source>
        <dbReference type="SAM" id="Coils"/>
    </source>
</evidence>
<keyword evidence="6" id="KW-1133">Transmembrane helix</keyword>
<feature type="domain" description="Histidine kinase" evidence="7">
    <location>
        <begin position="223"/>
        <end position="428"/>
    </location>
</feature>
<dbReference type="Gene3D" id="1.10.287.130">
    <property type="match status" value="1"/>
</dbReference>
<keyword evidence="9" id="KW-1185">Reference proteome</keyword>
<dbReference type="InterPro" id="IPR003661">
    <property type="entry name" value="HisK_dim/P_dom"/>
</dbReference>
<dbReference type="PRINTS" id="PR00344">
    <property type="entry name" value="BCTRLSENSOR"/>
</dbReference>
<feature type="transmembrane region" description="Helical" evidence="6">
    <location>
        <begin position="156"/>
        <end position="175"/>
    </location>
</feature>
<evidence type="ECO:0000313" key="8">
    <source>
        <dbReference type="EMBL" id="KWS06158.1"/>
    </source>
</evidence>
<gene>
    <name evidence="8" type="ORF">AZ78_3712</name>
</gene>
<evidence type="ECO:0000256" key="5">
    <source>
        <dbReference type="SAM" id="MobiDB-lite"/>
    </source>
</evidence>
<keyword evidence="6" id="KW-0812">Transmembrane</keyword>